<organism evidence="3 4">
    <name type="scientific">Virgibacillus tibetensis</name>
    <dbReference type="NCBI Taxonomy" id="3042313"/>
    <lineage>
        <taxon>Bacteria</taxon>
        <taxon>Bacillati</taxon>
        <taxon>Bacillota</taxon>
        <taxon>Bacilli</taxon>
        <taxon>Bacillales</taxon>
        <taxon>Bacillaceae</taxon>
        <taxon>Virgibacillus</taxon>
    </lineage>
</organism>
<evidence type="ECO:0000256" key="2">
    <source>
        <dbReference type="ARBA" id="ARBA00022803"/>
    </source>
</evidence>
<dbReference type="Proteomes" id="UP001335737">
    <property type="component" value="Unassembled WGS sequence"/>
</dbReference>
<name>A0ABU6KD88_9BACI</name>
<evidence type="ECO:0000313" key="4">
    <source>
        <dbReference type="Proteomes" id="UP001335737"/>
    </source>
</evidence>
<gene>
    <name evidence="3" type="ORF">QGM71_07315</name>
</gene>
<dbReference type="RefSeq" id="WP_327606860.1">
    <property type="nucleotide sequence ID" value="NZ_JARZFX010000002.1"/>
</dbReference>
<keyword evidence="2" id="KW-0802">TPR repeat</keyword>
<sequence length="828" mass="95686">MSLSKFKKPGNFQAVRKFTDRVEPTKVFNSSVDGLLNESDQFKVLVYYGFGGIGKTKLLNELKELVHRKTSDENIKDVHSVFISLDSFEFNSPTDILLAIRNQLKVPAILFDYALVKYWSAIGKSSIDIKKRLREDSPVWGVLDYGSNLSGGVIPVGLISKSFSSLQDKYYATFSKYKFEIEQINSTDPMKLWEMLPYFLGLAIEDAYEKKGIKHIFYFDAYETMLRKLEDKAISQSPEEWIKELIGASEKGLFLIGSREYIKWGEQNPEWSNYLDQHILGRLSEIDAAYYLNSVPIVEQDIRNGIIKSAKGVPLYLDLCVTIYETKKAKGKKLNAEDFNIAEHEVIERFLRHLSKQEQELVKLLSVMGIFDYDYFKNIIQAFSIGYPTSMFTDFVEKSIVSKIDENVKLYKLDESINTYILKKMDIDVVEEVLDEALEYILKNSRNYSDDVLLKLYGRVCNIQHLIEFPSLSYVEKFVQASFYFIERGNWVDVGNLVQENGTKQKSDKLINASNLIKSVFWRRTKDLDFALEILNSVHMTREYFGEVYTVALFQKANIIRLSGDYNKANDLYNQLLAIIQKKEGNSSFFIKVQRQYADLKFLQGDFQKALKMLQELLKHDVSPIELAETHRIIGHIYRFNWFFKEAENEYKKALEIAKQSNLIGLEGKVYTNLIETLCWQRPKEGLSYLEKATEIHEMLDSTIELGKVYAAAAVCYRKEDQNKSVHYANESIKMQEKVGYKSGVLFGVVAKGILSIREESSHNVEEYQGKIVKMTDELQVYSFLQLPFLIKLNKQVELRDLIQNIKLLEPETTLATIEMFLEGEVVK</sequence>
<keyword evidence="4" id="KW-1185">Reference proteome</keyword>
<comment type="caution">
    <text evidence="3">The sequence shown here is derived from an EMBL/GenBank/DDBJ whole genome shotgun (WGS) entry which is preliminary data.</text>
</comment>
<dbReference type="PANTHER" id="PTHR45641:SF19">
    <property type="entry name" value="NEPHROCYSTIN-3"/>
    <property type="match status" value="1"/>
</dbReference>
<dbReference type="Gene3D" id="1.25.40.10">
    <property type="entry name" value="Tetratricopeptide repeat domain"/>
    <property type="match status" value="2"/>
</dbReference>
<reference evidence="3 4" key="1">
    <citation type="journal article" date="2024" name="Int. J. Syst. Evol. Microbiol.">
        <title>Virgibacillus tibetensis sp. nov., isolated from salt lake on the Tibetan Plateau of China.</title>
        <authorList>
            <person name="Phurbu D."/>
            <person name="Liu Z.-X."/>
            <person name="Wang R."/>
            <person name="Zheng Y.-Y."/>
            <person name="Liu H.-C."/>
            <person name="Zhou Y.-G."/>
            <person name="Yu Y.-J."/>
            <person name="Li A.-H."/>
        </authorList>
    </citation>
    <scope>NUCLEOTIDE SEQUENCE [LARGE SCALE GENOMIC DNA]</scope>
    <source>
        <strain evidence="3 4">C22-A2</strain>
    </source>
</reference>
<dbReference type="EMBL" id="JARZFX010000002">
    <property type="protein sequence ID" value="MEC5423307.1"/>
    <property type="molecule type" value="Genomic_DNA"/>
</dbReference>
<dbReference type="PANTHER" id="PTHR45641">
    <property type="entry name" value="TETRATRICOPEPTIDE REPEAT PROTEIN (AFU_ORTHOLOGUE AFUA_6G03870)"/>
    <property type="match status" value="1"/>
</dbReference>
<evidence type="ECO:0000256" key="1">
    <source>
        <dbReference type="ARBA" id="ARBA00022737"/>
    </source>
</evidence>
<proteinExistence type="predicted"/>
<dbReference type="SUPFAM" id="SSF48452">
    <property type="entry name" value="TPR-like"/>
    <property type="match status" value="2"/>
</dbReference>
<dbReference type="InterPro" id="IPR011990">
    <property type="entry name" value="TPR-like_helical_dom_sf"/>
</dbReference>
<keyword evidence="1" id="KW-0677">Repeat</keyword>
<accession>A0ABU6KD88</accession>
<evidence type="ECO:0008006" key="5">
    <source>
        <dbReference type="Google" id="ProtNLM"/>
    </source>
</evidence>
<evidence type="ECO:0000313" key="3">
    <source>
        <dbReference type="EMBL" id="MEC5423307.1"/>
    </source>
</evidence>
<protein>
    <recommendedName>
        <fullName evidence="5">Tetratricopeptide repeat protein</fullName>
    </recommendedName>
</protein>